<feature type="domain" description="PPM-type phosphatase" evidence="1">
    <location>
        <begin position="1"/>
        <end position="163"/>
    </location>
</feature>
<dbReference type="PROSITE" id="PS51746">
    <property type="entry name" value="PPM_2"/>
    <property type="match status" value="1"/>
</dbReference>
<dbReference type="SMART" id="SM00332">
    <property type="entry name" value="PP2Cc"/>
    <property type="match status" value="1"/>
</dbReference>
<keyword evidence="3" id="KW-1185">Reference proteome</keyword>
<reference evidence="2" key="2">
    <citation type="submission" date="2019-01" db="UniProtKB">
        <authorList>
            <consortium name="EnsemblPlants"/>
        </authorList>
    </citation>
    <scope>IDENTIFICATION</scope>
    <source>
        <strain evidence="2">cv. Heinz 1706</strain>
    </source>
</reference>
<dbReference type="CDD" id="cd00143">
    <property type="entry name" value="PP2Cc"/>
    <property type="match status" value="1"/>
</dbReference>
<dbReference type="InterPro" id="IPR036457">
    <property type="entry name" value="PPM-type-like_dom_sf"/>
</dbReference>
<dbReference type="Gene3D" id="3.60.40.10">
    <property type="entry name" value="PPM-type phosphatase domain"/>
    <property type="match status" value="2"/>
</dbReference>
<sequence length="173" mass="18873">MVIDRDIKSLENLDCSFSGTTAVVAIRQDDDLVIANLGDSRAVLGRKTEEGVIEAVQLTTNLKPNVPGLAMTRSFGDFMLKYFGIISEPDVSYHHITPNDQFVVLATDGVWNVLSNNQVVSIVRATNNAAAATETVVQVSLDAWKQRFPNSKRDDSTVICLYLQQGASLKNGT</sequence>
<dbReference type="InterPro" id="IPR015655">
    <property type="entry name" value="PP2C"/>
</dbReference>
<protein>
    <recommendedName>
        <fullName evidence="1">PPM-type phosphatase domain-containing protein</fullName>
    </recommendedName>
</protein>
<dbReference type="AlphaFoldDB" id="A0A3Q7HQM6"/>
<dbReference type="Proteomes" id="UP000004994">
    <property type="component" value="Chromosome 8"/>
</dbReference>
<dbReference type="Gramene" id="Solyc08g065680.2.1">
    <property type="protein sequence ID" value="Solyc08g065680.2.1"/>
    <property type="gene ID" value="Solyc08g065680.2"/>
</dbReference>
<evidence type="ECO:0000313" key="3">
    <source>
        <dbReference type="Proteomes" id="UP000004994"/>
    </source>
</evidence>
<dbReference type="PaxDb" id="4081-Solyc08g065680.1.1"/>
<dbReference type="SUPFAM" id="SSF81606">
    <property type="entry name" value="PP2C-like"/>
    <property type="match status" value="1"/>
</dbReference>
<organism evidence="2">
    <name type="scientific">Solanum lycopersicum</name>
    <name type="common">Tomato</name>
    <name type="synonym">Lycopersicon esculentum</name>
    <dbReference type="NCBI Taxonomy" id="4081"/>
    <lineage>
        <taxon>Eukaryota</taxon>
        <taxon>Viridiplantae</taxon>
        <taxon>Streptophyta</taxon>
        <taxon>Embryophyta</taxon>
        <taxon>Tracheophyta</taxon>
        <taxon>Spermatophyta</taxon>
        <taxon>Magnoliopsida</taxon>
        <taxon>eudicotyledons</taxon>
        <taxon>Gunneridae</taxon>
        <taxon>Pentapetalae</taxon>
        <taxon>asterids</taxon>
        <taxon>lamiids</taxon>
        <taxon>Solanales</taxon>
        <taxon>Solanaceae</taxon>
        <taxon>Solanoideae</taxon>
        <taxon>Solaneae</taxon>
        <taxon>Solanum</taxon>
        <taxon>Solanum subgen. Lycopersicon</taxon>
    </lineage>
</organism>
<dbReference type="PANTHER" id="PTHR47992">
    <property type="entry name" value="PROTEIN PHOSPHATASE"/>
    <property type="match status" value="1"/>
</dbReference>
<dbReference type="GO" id="GO:1902531">
    <property type="term" value="P:regulation of intracellular signal transduction"/>
    <property type="evidence" value="ECO:0000318"/>
    <property type="project" value="GO_Central"/>
</dbReference>
<reference evidence="2" key="1">
    <citation type="journal article" date="2012" name="Nature">
        <title>The tomato genome sequence provides insights into fleshy fruit evolution.</title>
        <authorList>
            <consortium name="Tomato Genome Consortium"/>
        </authorList>
    </citation>
    <scope>NUCLEOTIDE SEQUENCE [LARGE SCALE GENOMIC DNA]</scope>
    <source>
        <strain evidence="2">cv. Heinz 1706</strain>
    </source>
</reference>
<proteinExistence type="predicted"/>
<dbReference type="InterPro" id="IPR001932">
    <property type="entry name" value="PPM-type_phosphatase-like_dom"/>
</dbReference>
<dbReference type="Pfam" id="PF00481">
    <property type="entry name" value="PP2C"/>
    <property type="match status" value="2"/>
</dbReference>
<dbReference type="OMA" id="FVEYISW"/>
<dbReference type="GO" id="GO:0004722">
    <property type="term" value="F:protein serine/threonine phosphatase activity"/>
    <property type="evidence" value="ECO:0000318"/>
    <property type="project" value="GO_Central"/>
</dbReference>
<name>A0A3Q7HQM6_SOLLC</name>
<evidence type="ECO:0000259" key="1">
    <source>
        <dbReference type="PROSITE" id="PS51746"/>
    </source>
</evidence>
<evidence type="ECO:0000313" key="2">
    <source>
        <dbReference type="EnsemblPlants" id="Solyc08g065680.2.1"/>
    </source>
</evidence>
<dbReference type="EnsemblPlants" id="Solyc08g065680.2.1">
    <property type="protein sequence ID" value="Solyc08g065680.2.1"/>
    <property type="gene ID" value="Solyc08g065680.2"/>
</dbReference>
<accession>A0A3Q7HQM6</accession>
<dbReference type="InParanoid" id="A0A3Q7HQM6"/>